<evidence type="ECO:0000313" key="3">
    <source>
        <dbReference type="EMBL" id="GAY58624.1"/>
    </source>
</evidence>
<dbReference type="PANTHER" id="PTHR36072:SF2">
    <property type="entry name" value="OS01G0531000 PROTEIN"/>
    <property type="match status" value="1"/>
</dbReference>
<dbReference type="PROSITE" id="PS51038">
    <property type="entry name" value="BAH"/>
    <property type="match status" value="1"/>
</dbReference>
<dbReference type="Proteomes" id="UP000236630">
    <property type="component" value="Unassembled WGS sequence"/>
</dbReference>
<name>A0A2H5Q206_CITUN</name>
<dbReference type="InterPro" id="IPR043151">
    <property type="entry name" value="BAH_sf"/>
</dbReference>
<dbReference type="GO" id="GO:0003682">
    <property type="term" value="F:chromatin binding"/>
    <property type="evidence" value="ECO:0007669"/>
    <property type="project" value="InterPro"/>
</dbReference>
<dbReference type="PANTHER" id="PTHR36072">
    <property type="entry name" value="OS01G0541600 PROTEIN"/>
    <property type="match status" value="1"/>
</dbReference>
<proteinExistence type="predicted"/>
<comment type="caution">
    <text evidence="3">The sequence shown here is derived from an EMBL/GenBank/DDBJ whole genome shotgun (WGS) entry which is preliminary data.</text>
</comment>
<dbReference type="Pfam" id="PF04032">
    <property type="entry name" value="Rpr2"/>
    <property type="match status" value="1"/>
</dbReference>
<reference evidence="3 4" key="1">
    <citation type="journal article" date="2017" name="Front. Genet.">
        <title>Draft sequencing of the heterozygous diploid genome of Satsuma (Citrus unshiu Marc.) using a hybrid assembly approach.</title>
        <authorList>
            <person name="Shimizu T."/>
            <person name="Tanizawa Y."/>
            <person name="Mochizuki T."/>
            <person name="Nagasaki H."/>
            <person name="Yoshioka T."/>
            <person name="Toyoda A."/>
            <person name="Fujiyama A."/>
            <person name="Kaminuma E."/>
            <person name="Nakamura Y."/>
        </authorList>
    </citation>
    <scope>NUCLEOTIDE SEQUENCE [LARGE SCALE GENOMIC DNA]</scope>
    <source>
        <strain evidence="4">cv. Miyagawa wase</strain>
    </source>
</reference>
<feature type="domain" description="BAH" evidence="2">
    <location>
        <begin position="321"/>
        <end position="441"/>
    </location>
</feature>
<dbReference type="Pfam" id="PF01426">
    <property type="entry name" value="BAH"/>
    <property type="match status" value="1"/>
</dbReference>
<feature type="compositionally biased region" description="Low complexity" evidence="1">
    <location>
        <begin position="224"/>
        <end position="235"/>
    </location>
</feature>
<feature type="region of interest" description="Disordered" evidence="1">
    <location>
        <begin position="155"/>
        <end position="192"/>
    </location>
</feature>
<dbReference type="Gene3D" id="6.20.50.20">
    <property type="match status" value="1"/>
</dbReference>
<evidence type="ECO:0000313" key="4">
    <source>
        <dbReference type="Proteomes" id="UP000236630"/>
    </source>
</evidence>
<organism evidence="3 4">
    <name type="scientific">Citrus unshiu</name>
    <name type="common">Satsuma mandarin</name>
    <name type="synonym">Citrus nobilis var. unshiu</name>
    <dbReference type="NCBI Taxonomy" id="55188"/>
    <lineage>
        <taxon>Eukaryota</taxon>
        <taxon>Viridiplantae</taxon>
        <taxon>Streptophyta</taxon>
        <taxon>Embryophyta</taxon>
        <taxon>Tracheophyta</taxon>
        <taxon>Spermatophyta</taxon>
        <taxon>Magnoliopsida</taxon>
        <taxon>eudicotyledons</taxon>
        <taxon>Gunneridae</taxon>
        <taxon>Pentapetalae</taxon>
        <taxon>rosids</taxon>
        <taxon>malvids</taxon>
        <taxon>Sapindales</taxon>
        <taxon>Rutaceae</taxon>
        <taxon>Aurantioideae</taxon>
        <taxon>Citrus</taxon>
    </lineage>
</organism>
<feature type="compositionally biased region" description="Basic and acidic residues" evidence="1">
    <location>
        <begin position="179"/>
        <end position="192"/>
    </location>
</feature>
<dbReference type="InterPro" id="IPR007175">
    <property type="entry name" value="Rpr2/Snm1/Rpp21"/>
</dbReference>
<feature type="compositionally biased region" description="Basic and acidic residues" evidence="1">
    <location>
        <begin position="312"/>
        <end position="333"/>
    </location>
</feature>
<feature type="region of interest" description="Disordered" evidence="1">
    <location>
        <begin position="449"/>
        <end position="468"/>
    </location>
</feature>
<protein>
    <recommendedName>
        <fullName evidence="2">BAH domain-containing protein</fullName>
    </recommendedName>
</protein>
<keyword evidence="4" id="KW-1185">Reference proteome</keyword>
<accession>A0A2H5Q206</accession>
<dbReference type="STRING" id="55188.A0A2H5Q206"/>
<feature type="region of interest" description="Disordered" evidence="1">
    <location>
        <begin position="206"/>
        <end position="249"/>
    </location>
</feature>
<dbReference type="InterPro" id="IPR001025">
    <property type="entry name" value="BAH_dom"/>
</dbReference>
<dbReference type="SMART" id="SM00439">
    <property type="entry name" value="BAH"/>
    <property type="match status" value="1"/>
</dbReference>
<dbReference type="Gene3D" id="2.30.30.490">
    <property type="match status" value="1"/>
</dbReference>
<sequence length="468" mass="53064">MGKRGRDRRASNLTSVSHKPISLREEKAGKKLVNTTNVKSKLKLEHLQRLAVWASSEISVPSLAALFGHRLASANEVLGLQPDPSFFSCQRCETVLQPGFNCTIRIEKNQVKSRRRWKKPKTSMQNRVVYKCHFCSHHNLKRGTPVGHMKEICPMKAKPSSRPQCGSKSPLKRSANTTKDTRSKDEVSKVDDEVLPSISKNCVETPPLKSRITLEGKKRRKSGNNNSAESESNSAVTDDKTVGVSSRRRRTSWISLKEIAERSEDDNGRMANLTIPFSFTPGGLRDTEVAREKERVGNDRLARSGQATKMRTNKEHTKGEEGEQPEEHAKLVGEPDTNQKPYAASIKDITQSRDGSMMVTGQWFYHPEEADRKGGGNWLSRDTRELFYSFHRGEVPVESVMHKCVVHFVPVHKHLPNHKQHPGFMVQKVYDTVDQKLWKLTDKDYEDNKQHEIDLPRSEDSGALWRPS</sequence>
<feature type="region of interest" description="Disordered" evidence="1">
    <location>
        <begin position="294"/>
        <end position="340"/>
    </location>
</feature>
<feature type="compositionally biased region" description="Basic and acidic residues" evidence="1">
    <location>
        <begin position="449"/>
        <end position="460"/>
    </location>
</feature>
<dbReference type="EMBL" id="BDQV01000189">
    <property type="protein sequence ID" value="GAY58624.1"/>
    <property type="molecule type" value="Genomic_DNA"/>
</dbReference>
<gene>
    <name evidence="3" type="ORF">CUMW_188410</name>
</gene>
<evidence type="ECO:0000259" key="2">
    <source>
        <dbReference type="PROSITE" id="PS51038"/>
    </source>
</evidence>
<evidence type="ECO:0000256" key="1">
    <source>
        <dbReference type="SAM" id="MobiDB-lite"/>
    </source>
</evidence>
<dbReference type="GO" id="GO:0006396">
    <property type="term" value="P:RNA processing"/>
    <property type="evidence" value="ECO:0007669"/>
    <property type="project" value="InterPro"/>
</dbReference>
<dbReference type="AlphaFoldDB" id="A0A2H5Q206"/>